<dbReference type="PROSITE" id="PS00751">
    <property type="entry name" value="TCP1_2"/>
    <property type="match status" value="1"/>
</dbReference>
<keyword evidence="4 10" id="KW-0547">Nucleotide-binding</keyword>
<dbReference type="SUPFAM" id="SSF52029">
    <property type="entry name" value="GroEL apical domain-like"/>
    <property type="match status" value="1"/>
</dbReference>
<evidence type="ECO:0000256" key="3">
    <source>
        <dbReference type="ARBA" id="ARBA00022490"/>
    </source>
</evidence>
<dbReference type="GO" id="GO:0016887">
    <property type="term" value="F:ATP hydrolysis activity"/>
    <property type="evidence" value="ECO:0007669"/>
    <property type="project" value="InterPro"/>
</dbReference>
<dbReference type="GO" id="GO:0051082">
    <property type="term" value="F:unfolded protein binding"/>
    <property type="evidence" value="ECO:0007669"/>
    <property type="project" value="InterPro"/>
</dbReference>
<dbReference type="Gene3D" id="1.10.560.10">
    <property type="entry name" value="GroEL-like equatorial domain"/>
    <property type="match status" value="1"/>
</dbReference>
<evidence type="ECO:0000256" key="5">
    <source>
        <dbReference type="ARBA" id="ARBA00022840"/>
    </source>
</evidence>
<dbReference type="Pfam" id="PF00118">
    <property type="entry name" value="Cpn60_TCP1"/>
    <property type="match status" value="1"/>
</dbReference>
<dbReference type="InterPro" id="IPR002423">
    <property type="entry name" value="Cpn60/GroEL/TCP-1"/>
</dbReference>
<dbReference type="PRINTS" id="PR00304">
    <property type="entry name" value="TCOMPLEXTCP1"/>
</dbReference>
<evidence type="ECO:0000256" key="8">
    <source>
        <dbReference type="ARBA" id="ARBA00023186"/>
    </source>
</evidence>
<dbReference type="InterPro" id="IPR027410">
    <property type="entry name" value="TCP-1-like_intermed_sf"/>
</dbReference>
<evidence type="ECO:0000256" key="1">
    <source>
        <dbReference type="ARBA" id="ARBA00004496"/>
    </source>
</evidence>
<dbReference type="PROSITE" id="PS00750">
    <property type="entry name" value="TCP1_1"/>
    <property type="match status" value="1"/>
</dbReference>
<dbReference type="FunFam" id="1.10.560.10:FF:000038">
    <property type="entry name" value="Chaperonin containing TCP1 subunit 6B"/>
    <property type="match status" value="1"/>
</dbReference>
<evidence type="ECO:0000256" key="2">
    <source>
        <dbReference type="ARBA" id="ARBA00008020"/>
    </source>
</evidence>
<keyword evidence="12" id="KW-1185">Reference proteome</keyword>
<dbReference type="InterPro" id="IPR053374">
    <property type="entry name" value="TCP-1_chaperonin"/>
</dbReference>
<dbReference type="EMBL" id="JAOPGA020001659">
    <property type="protein sequence ID" value="KAL0490269.1"/>
    <property type="molecule type" value="Genomic_DNA"/>
</dbReference>
<dbReference type="InterPro" id="IPR027413">
    <property type="entry name" value="GROEL-like_equatorial_sf"/>
</dbReference>
<evidence type="ECO:0000256" key="9">
    <source>
        <dbReference type="ARBA" id="ARBA00025467"/>
    </source>
</evidence>
<dbReference type="SUPFAM" id="SSF48592">
    <property type="entry name" value="GroEL equatorial domain-like"/>
    <property type="match status" value="1"/>
</dbReference>
<evidence type="ECO:0000313" key="12">
    <source>
        <dbReference type="Proteomes" id="UP001431209"/>
    </source>
</evidence>
<dbReference type="InterPro" id="IPR027409">
    <property type="entry name" value="GroEL-like_apical_dom_sf"/>
</dbReference>
<dbReference type="PROSITE" id="PS00995">
    <property type="entry name" value="TCP1_3"/>
    <property type="match status" value="1"/>
</dbReference>
<keyword evidence="6" id="KW-0809">Transit peptide</keyword>
<comment type="similarity">
    <text evidence="2 10">Belongs to the TCP-1 chaperonin family.</text>
</comment>
<dbReference type="NCBIfam" id="NF041083">
    <property type="entry name" value="thermosome_beta"/>
    <property type="match status" value="1"/>
</dbReference>
<evidence type="ECO:0000256" key="4">
    <source>
        <dbReference type="ARBA" id="ARBA00022741"/>
    </source>
</evidence>
<evidence type="ECO:0000256" key="7">
    <source>
        <dbReference type="ARBA" id="ARBA00023016"/>
    </source>
</evidence>
<keyword evidence="5 10" id="KW-0067">ATP-binding</keyword>
<dbReference type="InterPro" id="IPR012722">
    <property type="entry name" value="Chap_CCT_zeta"/>
</dbReference>
<dbReference type="PANTHER" id="PTHR11353">
    <property type="entry name" value="CHAPERONIN"/>
    <property type="match status" value="1"/>
</dbReference>
<dbReference type="FunFam" id="3.50.7.10:FF:000004">
    <property type="entry name" value="T-complex protein 1 subunit zeta"/>
    <property type="match status" value="1"/>
</dbReference>
<protein>
    <submittedName>
        <fullName evidence="11">CCT6A</fullName>
    </submittedName>
</protein>
<organism evidence="11 12">
    <name type="scientific">Acrasis kona</name>
    <dbReference type="NCBI Taxonomy" id="1008807"/>
    <lineage>
        <taxon>Eukaryota</taxon>
        <taxon>Discoba</taxon>
        <taxon>Heterolobosea</taxon>
        <taxon>Tetramitia</taxon>
        <taxon>Eutetramitia</taxon>
        <taxon>Acrasidae</taxon>
        <taxon>Acrasis</taxon>
    </lineage>
</organism>
<accession>A0AAW2ZLJ4</accession>
<dbReference type="GO" id="GO:0140662">
    <property type="term" value="F:ATP-dependent protein folding chaperone"/>
    <property type="evidence" value="ECO:0007669"/>
    <property type="project" value="InterPro"/>
</dbReference>
<dbReference type="Gene3D" id="3.30.260.10">
    <property type="entry name" value="TCP-1-like chaperonin intermediate domain"/>
    <property type="match status" value="1"/>
</dbReference>
<dbReference type="GO" id="GO:0005524">
    <property type="term" value="F:ATP binding"/>
    <property type="evidence" value="ECO:0007669"/>
    <property type="project" value="UniProtKB-KW"/>
</dbReference>
<evidence type="ECO:0000313" key="11">
    <source>
        <dbReference type="EMBL" id="KAL0490269.1"/>
    </source>
</evidence>
<comment type="subcellular location">
    <subcellularLocation>
        <location evidence="1">Cytoplasm</location>
    </subcellularLocation>
</comment>
<dbReference type="FunFam" id="3.30.260.10:FF:000017">
    <property type="entry name" value="T-complex protein 1 subunit zeta"/>
    <property type="match status" value="1"/>
</dbReference>
<evidence type="ECO:0000256" key="10">
    <source>
        <dbReference type="RuleBase" id="RU004187"/>
    </source>
</evidence>
<sequence>MSIQLINNNSEVASKSQALAINISASQSLLGILKSNLGPRGTLKMLVGGAGDIRLTKDGNVLLHDMQIQHPTAALIARTATAQDDMTGDGTTTIVLLIGEMLTQAQRFLGEGLHPSVLIEGLYLAKAEARNFLVTYKEQMKKNVKIDREVLNNVAKTALRTKLRGELADQIADIVVDSINVIKKENEIDLFMVEIMHMEHKTDSETRFVNGLVLDHGSRHPDMKTNVKDCFILTCNVSLEYEKSEVASTFSVDSAEKRQKLVRQERKVTDDRVQKIIDFKKQVCSGDDKDKNFVVINQKGIDPISLDLLAKAGILALRRAKRRNMERLTLACGGVAVNALEDLTKDVLGYAEHVYEVTLGEEKYTFVEGVKNPLSCTILIKGPNKHTIAQVKDAVRDGLRAVKNTIEDDVVVPGAGAFEIALHDHLIKYANTVEGRAKLGVRCFAEALLVIPKTLAQNSGFDAQDSIIALQEVHQAGQIAGLDIYTGDVIDPVQEGIFDNYKVKEQTLEAATFTATQLLYVDEILRAGKVQKQLPQ</sequence>
<dbReference type="NCBIfam" id="TIGR02347">
    <property type="entry name" value="chap_CCT_zeta"/>
    <property type="match status" value="1"/>
</dbReference>
<gene>
    <name evidence="11" type="ORF">AKO1_006457</name>
</gene>
<dbReference type="Proteomes" id="UP001431209">
    <property type="component" value="Unassembled WGS sequence"/>
</dbReference>
<dbReference type="SUPFAM" id="SSF54849">
    <property type="entry name" value="GroEL-intermediate domain like"/>
    <property type="match status" value="1"/>
</dbReference>
<dbReference type="FunFam" id="1.10.560.10:FF:000058">
    <property type="entry name" value="T-complex protein 1 subunit zeta"/>
    <property type="match status" value="1"/>
</dbReference>
<dbReference type="InterPro" id="IPR017998">
    <property type="entry name" value="Chaperone_TCP-1"/>
</dbReference>
<keyword evidence="7" id="KW-0346">Stress response</keyword>
<evidence type="ECO:0000256" key="6">
    <source>
        <dbReference type="ARBA" id="ARBA00022946"/>
    </source>
</evidence>
<name>A0AAW2ZLJ4_9EUKA</name>
<dbReference type="CDD" id="cd03342">
    <property type="entry name" value="TCP1_zeta"/>
    <property type="match status" value="1"/>
</dbReference>
<keyword evidence="3" id="KW-0963">Cytoplasm</keyword>
<reference evidence="11 12" key="1">
    <citation type="submission" date="2024-03" db="EMBL/GenBank/DDBJ databases">
        <title>The Acrasis kona genome and developmental transcriptomes reveal deep origins of eukaryotic multicellular pathways.</title>
        <authorList>
            <person name="Sheikh S."/>
            <person name="Fu C.-J."/>
            <person name="Brown M.W."/>
            <person name="Baldauf S.L."/>
        </authorList>
    </citation>
    <scope>NUCLEOTIDE SEQUENCE [LARGE SCALE GENOMIC DNA]</scope>
    <source>
        <strain evidence="11 12">ATCC MYA-3509</strain>
    </source>
</reference>
<dbReference type="GO" id="GO:0005737">
    <property type="term" value="C:cytoplasm"/>
    <property type="evidence" value="ECO:0007669"/>
    <property type="project" value="UniProtKB-SubCell"/>
</dbReference>
<dbReference type="InterPro" id="IPR002194">
    <property type="entry name" value="Chaperonin_TCP-1_CS"/>
</dbReference>
<proteinExistence type="inferred from homology"/>
<dbReference type="Gene3D" id="3.50.7.10">
    <property type="entry name" value="GroEL"/>
    <property type="match status" value="1"/>
</dbReference>
<comment type="function">
    <text evidence="9">Implicated in mitochondrial protein import and macromolecular assembly. May facilitate the correct folding of imported proteins. May also prevent misfolding and promote the refolding and proper assembly of unfolded polypeptides generated under stress conditions in the mitochondrial matrix.</text>
</comment>
<comment type="caution">
    <text evidence="11">The sequence shown here is derived from an EMBL/GenBank/DDBJ whole genome shotgun (WGS) entry which is preliminary data.</text>
</comment>
<keyword evidence="8 10" id="KW-0143">Chaperone</keyword>
<dbReference type="AlphaFoldDB" id="A0AAW2ZLJ4"/>